<evidence type="ECO:0000313" key="1">
    <source>
        <dbReference type="EMBL" id="MPM56876.1"/>
    </source>
</evidence>
<protein>
    <submittedName>
        <fullName evidence="1">Uncharacterized protein</fullName>
    </submittedName>
</protein>
<dbReference type="AlphaFoldDB" id="A0A645AVQ5"/>
<comment type="caution">
    <text evidence="1">The sequence shown here is derived from an EMBL/GenBank/DDBJ whole genome shotgun (WGS) entry which is preliminary data.</text>
</comment>
<gene>
    <name evidence="1" type="ORF">SDC9_103692</name>
</gene>
<name>A0A645AVQ5_9ZZZZ</name>
<dbReference type="EMBL" id="VSSQ01015976">
    <property type="protein sequence ID" value="MPM56876.1"/>
    <property type="molecule type" value="Genomic_DNA"/>
</dbReference>
<sequence length="88" mass="9138">MLDGAGDAESDIDLGMHGLARLSHLVVGREPPGVDGGAGTAHHAAELGRQLLGQLDAAGDVLTDAAAHGHDEVRADQVHQLLRRLHDL</sequence>
<proteinExistence type="predicted"/>
<organism evidence="1">
    <name type="scientific">bioreactor metagenome</name>
    <dbReference type="NCBI Taxonomy" id="1076179"/>
    <lineage>
        <taxon>unclassified sequences</taxon>
        <taxon>metagenomes</taxon>
        <taxon>ecological metagenomes</taxon>
    </lineage>
</organism>
<reference evidence="1" key="1">
    <citation type="submission" date="2019-08" db="EMBL/GenBank/DDBJ databases">
        <authorList>
            <person name="Kucharzyk K."/>
            <person name="Murdoch R.W."/>
            <person name="Higgins S."/>
            <person name="Loffler F."/>
        </authorList>
    </citation>
    <scope>NUCLEOTIDE SEQUENCE</scope>
</reference>
<accession>A0A645AVQ5</accession>